<organism evidence="2 3">
    <name type="scientific">Gluconobacter potus</name>
    <dbReference type="NCBI Taxonomy" id="2724927"/>
    <lineage>
        <taxon>Bacteria</taxon>
        <taxon>Pseudomonadati</taxon>
        <taxon>Pseudomonadota</taxon>
        <taxon>Alphaproteobacteria</taxon>
        <taxon>Acetobacterales</taxon>
        <taxon>Acetobacteraceae</taxon>
        <taxon>Gluconobacter</taxon>
    </lineage>
</organism>
<comment type="caution">
    <text evidence="2">The sequence shown here is derived from an EMBL/GenBank/DDBJ whole genome shotgun (WGS) entry which is preliminary data.</text>
</comment>
<keyword evidence="1" id="KW-1133">Transmembrane helix</keyword>
<dbReference type="EMBL" id="LHZB01000117">
    <property type="protein sequence ID" value="KXV00265.1"/>
    <property type="molecule type" value="Genomic_DNA"/>
</dbReference>
<evidence type="ECO:0000256" key="1">
    <source>
        <dbReference type="SAM" id="Phobius"/>
    </source>
</evidence>
<gene>
    <name evidence="2" type="ORF">AD929_11545</name>
</gene>
<dbReference type="Proteomes" id="UP000075573">
    <property type="component" value="Unassembled WGS sequence"/>
</dbReference>
<evidence type="ECO:0000313" key="2">
    <source>
        <dbReference type="EMBL" id="KXV00265.1"/>
    </source>
</evidence>
<protein>
    <submittedName>
        <fullName evidence="2">Uncharacterized protein</fullName>
    </submittedName>
</protein>
<keyword evidence="1" id="KW-0812">Transmembrane</keyword>
<accession>A0A149QSH3</accession>
<evidence type="ECO:0000313" key="3">
    <source>
        <dbReference type="Proteomes" id="UP000075573"/>
    </source>
</evidence>
<keyword evidence="1" id="KW-0472">Membrane</keyword>
<reference evidence="2 3" key="1">
    <citation type="submission" date="2015-06" db="EMBL/GenBank/DDBJ databases">
        <title>Improved classification and identification of acetic acid bacteria using matrix-assisted laser desorption/ionization time-of-flight mass spectrometry; Gluconobacter nephelii and Gluconobacter uchimurae are later heterotypic synonyms of Gluconobacter japonicus and Gluconobacter oxydans, respectively.</title>
        <authorList>
            <person name="Li L."/>
            <person name="Cleenwerck I."/>
            <person name="De Vuyst L."/>
            <person name="Vandamme P."/>
        </authorList>
    </citation>
    <scope>NUCLEOTIDE SEQUENCE [LARGE SCALE GENOMIC DNA]</scope>
    <source>
        <strain evidence="2 3">LMG 1764</strain>
    </source>
</reference>
<dbReference type="AlphaFoldDB" id="A0A149QSH3"/>
<name>A0A149QSH3_9PROT</name>
<sequence length="104" mass="11029">MPDFDLMTVRKSAGCESWRELAFSSTTRMVVLLGFAVMVGADLSLWAGLAIDKSVEHRDVQRRSDLITMVGSGADPVAASCPLSMIDPDSVACAAIRNPAGSVQ</sequence>
<proteinExistence type="predicted"/>
<feature type="transmembrane region" description="Helical" evidence="1">
    <location>
        <begin position="29"/>
        <end position="51"/>
    </location>
</feature>
<dbReference type="PATRIC" id="fig|442.7.peg.2180"/>